<organism evidence="2 3">
    <name type="scientific">Oleoguttula mirabilis</name>
    <dbReference type="NCBI Taxonomy" id="1507867"/>
    <lineage>
        <taxon>Eukaryota</taxon>
        <taxon>Fungi</taxon>
        <taxon>Dikarya</taxon>
        <taxon>Ascomycota</taxon>
        <taxon>Pezizomycotina</taxon>
        <taxon>Dothideomycetes</taxon>
        <taxon>Dothideomycetidae</taxon>
        <taxon>Mycosphaerellales</taxon>
        <taxon>Teratosphaeriaceae</taxon>
        <taxon>Oleoguttula</taxon>
    </lineage>
</organism>
<sequence>MISRLEDALLRSNKPNGAFREKLFEYLDDGATLRRLRAASRVLRDLVDHHPGRLFRNLYIKAPLTERQHLRSLDLILQFCQNLTITVEAEKHDSGRSSRRFSNERALPNHRKVLAKSSRYKWRQSSDSRTTHNLSARASVPPGQMPPGLQSSQHASRELWASIFSRCDDLQSLTLRIDGDPAWPGRTSVEDAIVDIRLALEDSEVGNLVEVRLTPVHAMGIIHLRWTGMSAFGSPMPALAPSPQVWARVETLDLQLKSPFATGKLLAAQQLMFKKIMYEYLRSFAPTLRSLRFVWLDGEGPSPLTLHLEEELENRLPLKWHKLEELWVGNVSYPHRAIRLASELAPKLERLATLRSTHRDSRMDLADPNAWVHVLLGKRQSDPSTWADTASSVYSQSARSSYEPGGVSRTSRMVPCMLDLTGRGSQKPWLAAKRPP</sequence>
<keyword evidence="3" id="KW-1185">Reference proteome</keyword>
<name>A0AAV9JTG2_9PEZI</name>
<gene>
    <name evidence="2" type="ORF">LTR36_008680</name>
</gene>
<protein>
    <submittedName>
        <fullName evidence="2">Uncharacterized protein</fullName>
    </submittedName>
</protein>
<evidence type="ECO:0000313" key="3">
    <source>
        <dbReference type="Proteomes" id="UP001324427"/>
    </source>
</evidence>
<evidence type="ECO:0000313" key="2">
    <source>
        <dbReference type="EMBL" id="KAK4548907.1"/>
    </source>
</evidence>
<evidence type="ECO:0000256" key="1">
    <source>
        <dbReference type="SAM" id="MobiDB-lite"/>
    </source>
</evidence>
<comment type="caution">
    <text evidence="2">The sequence shown here is derived from an EMBL/GenBank/DDBJ whole genome shotgun (WGS) entry which is preliminary data.</text>
</comment>
<feature type="region of interest" description="Disordered" evidence="1">
    <location>
        <begin position="116"/>
        <end position="151"/>
    </location>
</feature>
<dbReference type="EMBL" id="JAVFHQ010000006">
    <property type="protein sequence ID" value="KAK4548907.1"/>
    <property type="molecule type" value="Genomic_DNA"/>
</dbReference>
<dbReference type="Proteomes" id="UP001324427">
    <property type="component" value="Unassembled WGS sequence"/>
</dbReference>
<reference evidence="2 3" key="1">
    <citation type="submission" date="2021-11" db="EMBL/GenBank/DDBJ databases">
        <title>Black yeast isolated from Biological Soil Crust.</title>
        <authorList>
            <person name="Kurbessoian T."/>
        </authorList>
    </citation>
    <scope>NUCLEOTIDE SEQUENCE [LARGE SCALE GENOMIC DNA]</scope>
    <source>
        <strain evidence="2 3">CCFEE 5522</strain>
    </source>
</reference>
<accession>A0AAV9JTG2</accession>
<proteinExistence type="predicted"/>
<dbReference type="AlphaFoldDB" id="A0AAV9JTG2"/>